<comment type="caution">
    <text evidence="4">The sequence shown here is derived from an EMBL/GenBank/DDBJ whole genome shotgun (WGS) entry which is preliminary data.</text>
</comment>
<dbReference type="SUPFAM" id="SSF53474">
    <property type="entry name" value="alpha/beta-Hydrolases"/>
    <property type="match status" value="1"/>
</dbReference>
<dbReference type="OrthoDB" id="9794725at2"/>
<dbReference type="Pfam" id="PF20434">
    <property type="entry name" value="BD-FAE"/>
    <property type="match status" value="1"/>
</dbReference>
<dbReference type="InterPro" id="IPR036514">
    <property type="entry name" value="SGNH_hydro_sf"/>
</dbReference>
<dbReference type="Proteomes" id="UP000305848">
    <property type="component" value="Unassembled WGS sequence"/>
</dbReference>
<dbReference type="Gene3D" id="3.40.50.1110">
    <property type="entry name" value="SGNH hydrolase"/>
    <property type="match status" value="1"/>
</dbReference>
<dbReference type="Gene3D" id="3.40.50.1820">
    <property type="entry name" value="alpha/beta hydrolase"/>
    <property type="match status" value="1"/>
</dbReference>
<organism evidence="4 5">
    <name type="scientific">Ilyomonas limi</name>
    <dbReference type="NCBI Taxonomy" id="2575867"/>
    <lineage>
        <taxon>Bacteria</taxon>
        <taxon>Pseudomonadati</taxon>
        <taxon>Bacteroidota</taxon>
        <taxon>Chitinophagia</taxon>
        <taxon>Chitinophagales</taxon>
        <taxon>Chitinophagaceae</taxon>
        <taxon>Ilyomonas</taxon>
    </lineage>
</organism>
<dbReference type="CDD" id="cd04501">
    <property type="entry name" value="SGNH_hydrolase_like_4"/>
    <property type="match status" value="1"/>
</dbReference>
<dbReference type="InterPro" id="IPR013830">
    <property type="entry name" value="SGNH_hydro"/>
</dbReference>
<dbReference type="EMBL" id="SZQL01000020">
    <property type="protein sequence ID" value="TKK65551.1"/>
    <property type="molecule type" value="Genomic_DNA"/>
</dbReference>
<evidence type="ECO:0000256" key="1">
    <source>
        <dbReference type="SAM" id="SignalP"/>
    </source>
</evidence>
<evidence type="ECO:0000313" key="4">
    <source>
        <dbReference type="EMBL" id="TKK65551.1"/>
    </source>
</evidence>
<dbReference type="InterPro" id="IPR029058">
    <property type="entry name" value="AB_hydrolase_fold"/>
</dbReference>
<feature type="domain" description="BD-FAE-like" evidence="3">
    <location>
        <begin position="137"/>
        <end position="190"/>
    </location>
</feature>
<proteinExistence type="predicted"/>
<dbReference type="GO" id="GO:0004622">
    <property type="term" value="F:phosphatidylcholine lysophospholipase activity"/>
    <property type="evidence" value="ECO:0007669"/>
    <property type="project" value="TreeGrafter"/>
</dbReference>
<keyword evidence="1" id="KW-0732">Signal</keyword>
<feature type="domain" description="SGNH hydrolase-type esterase" evidence="2">
    <location>
        <begin position="334"/>
        <end position="497"/>
    </location>
</feature>
<feature type="signal peptide" evidence="1">
    <location>
        <begin position="1"/>
        <end position="18"/>
    </location>
</feature>
<keyword evidence="5" id="KW-1185">Reference proteome</keyword>
<reference evidence="4 5" key="1">
    <citation type="submission" date="2019-05" db="EMBL/GenBank/DDBJ databases">
        <title>Panacibacter sp. strain 17mud1-8 Genome sequencing and assembly.</title>
        <authorList>
            <person name="Chhetri G."/>
        </authorList>
    </citation>
    <scope>NUCLEOTIDE SEQUENCE [LARGE SCALE GENOMIC DNA]</scope>
    <source>
        <strain evidence="4 5">17mud1-8</strain>
    </source>
</reference>
<dbReference type="PANTHER" id="PTHR30383">
    <property type="entry name" value="THIOESTERASE 1/PROTEASE 1/LYSOPHOSPHOLIPASE L1"/>
    <property type="match status" value="1"/>
</dbReference>
<dbReference type="AlphaFoldDB" id="A0A4U3KT90"/>
<feature type="chain" id="PRO_5020532125" evidence="1">
    <location>
        <begin position="19"/>
        <end position="512"/>
    </location>
</feature>
<evidence type="ECO:0000313" key="5">
    <source>
        <dbReference type="Proteomes" id="UP000305848"/>
    </source>
</evidence>
<accession>A0A4U3KT90</accession>
<dbReference type="RefSeq" id="WP_137263542.1">
    <property type="nucleotide sequence ID" value="NZ_SZQL01000020.1"/>
</dbReference>
<dbReference type="PANTHER" id="PTHR30383:SF5">
    <property type="entry name" value="SGNH HYDROLASE-TYPE ESTERASE DOMAIN-CONTAINING PROTEIN"/>
    <property type="match status" value="1"/>
</dbReference>
<dbReference type="InterPro" id="IPR049492">
    <property type="entry name" value="BD-FAE-like_dom"/>
</dbReference>
<dbReference type="SUPFAM" id="SSF52266">
    <property type="entry name" value="SGNH hydrolase"/>
    <property type="match status" value="1"/>
</dbReference>
<protein>
    <submittedName>
        <fullName evidence="4">G-D-S-L family lipolytic protein</fullName>
    </submittedName>
</protein>
<evidence type="ECO:0000259" key="2">
    <source>
        <dbReference type="Pfam" id="PF13472"/>
    </source>
</evidence>
<name>A0A4U3KT90_9BACT</name>
<gene>
    <name evidence="4" type="ORF">FC093_19735</name>
</gene>
<evidence type="ECO:0000259" key="3">
    <source>
        <dbReference type="Pfam" id="PF20434"/>
    </source>
</evidence>
<dbReference type="Pfam" id="PF13472">
    <property type="entry name" value="Lipase_GDSL_2"/>
    <property type="match status" value="1"/>
</dbReference>
<sequence>MKKLAAFFLLFIVITVHAQQKVIPLYNGPAPGSENWNWNEAENDSNAWKTKIVYNVSKPTLNVFLPDAAAPATGTAVIICPGGGFHALSINSEGYDVANWLTKKGVTCFVLKYRLAHTISNNPVQEWVAGLGTQEGRAKDSAAILLAIADGKAALTYVRQHAAEYNLEPDQIGIIGFSAGGTVAASSAFNYTAANRPDFVAPVYAYMPAQLMGTVANDAPPMFIAAASDDNLGLASHSVDLYNKWLNAKKPVELHLYVKGGHGFGMRQQHLPTDTWIDRFGDWLNIEGFIKGAISLNTQQIEGMQRMLQDWPNMKRYSDMNEHLNSSANNRIVFMGNSITEGWMRADSTFFTNNNYIDRGISGQTTPQMLLRFRQDVIDLKPAAVVILAGINDIAQNTGPMTLEQTFGNIVSMAELAKANNIKVVISSILPAYDFPWRPGLQPAPKVVQLNKMLKDYADKNNIVYLDYFSAMKDERNGLPKSLSEDGVHPTLAGYKIMEPLAQKAIAAALKK</sequence>
<dbReference type="InterPro" id="IPR051532">
    <property type="entry name" value="Ester_Hydrolysis_Enzymes"/>
</dbReference>